<gene>
    <name evidence="3" type="ORF">GCM10009020_20700</name>
</gene>
<protein>
    <recommendedName>
        <fullName evidence="2">DUF8144 domain-containing protein</fullName>
    </recommendedName>
</protein>
<keyword evidence="4" id="KW-1185">Reference proteome</keyword>
<dbReference type="Pfam" id="PF26469">
    <property type="entry name" value="DUF8144"/>
    <property type="match status" value="1"/>
</dbReference>
<feature type="transmembrane region" description="Helical" evidence="1">
    <location>
        <begin position="12"/>
        <end position="33"/>
    </location>
</feature>
<keyword evidence="1" id="KW-0812">Transmembrane</keyword>
<accession>A0AAV3TAM4</accession>
<name>A0AAV3TAM4_9EURY</name>
<dbReference type="Proteomes" id="UP001500420">
    <property type="component" value="Unassembled WGS sequence"/>
</dbReference>
<keyword evidence="1" id="KW-0472">Membrane</keyword>
<sequence>MADDPALDNFQQWQLGIAVLIGVVVVAALAATALQVLSIPFGTEIGTVGGAIVAFLAFSYWFYGR</sequence>
<dbReference type="RefSeq" id="WP_343773928.1">
    <property type="nucleotide sequence ID" value="NZ_BAAADV010000003.1"/>
</dbReference>
<evidence type="ECO:0000256" key="1">
    <source>
        <dbReference type="SAM" id="Phobius"/>
    </source>
</evidence>
<dbReference type="AlphaFoldDB" id="A0AAV3TAM4"/>
<organism evidence="3 4">
    <name type="scientific">Natronoarchaeum mannanilyticum</name>
    <dbReference type="NCBI Taxonomy" id="926360"/>
    <lineage>
        <taxon>Archaea</taxon>
        <taxon>Methanobacteriati</taxon>
        <taxon>Methanobacteriota</taxon>
        <taxon>Stenosarchaea group</taxon>
        <taxon>Halobacteria</taxon>
        <taxon>Halobacteriales</taxon>
        <taxon>Natronoarchaeaceae</taxon>
    </lineage>
</organism>
<feature type="domain" description="DUF8144" evidence="2">
    <location>
        <begin position="1"/>
        <end position="65"/>
    </location>
</feature>
<dbReference type="EMBL" id="BAAADV010000003">
    <property type="protein sequence ID" value="GAA0673514.1"/>
    <property type="molecule type" value="Genomic_DNA"/>
</dbReference>
<evidence type="ECO:0000259" key="2">
    <source>
        <dbReference type="Pfam" id="PF26469"/>
    </source>
</evidence>
<comment type="caution">
    <text evidence="3">The sequence shown here is derived from an EMBL/GenBank/DDBJ whole genome shotgun (WGS) entry which is preliminary data.</text>
</comment>
<dbReference type="InterPro" id="IPR058457">
    <property type="entry name" value="DUF8144"/>
</dbReference>
<feature type="transmembrane region" description="Helical" evidence="1">
    <location>
        <begin position="45"/>
        <end position="63"/>
    </location>
</feature>
<evidence type="ECO:0000313" key="4">
    <source>
        <dbReference type="Proteomes" id="UP001500420"/>
    </source>
</evidence>
<proteinExistence type="predicted"/>
<keyword evidence="1" id="KW-1133">Transmembrane helix</keyword>
<reference evidence="3 4" key="1">
    <citation type="journal article" date="2019" name="Int. J. Syst. Evol. Microbiol.">
        <title>The Global Catalogue of Microorganisms (GCM) 10K type strain sequencing project: providing services to taxonomists for standard genome sequencing and annotation.</title>
        <authorList>
            <consortium name="The Broad Institute Genomics Platform"/>
            <consortium name="The Broad Institute Genome Sequencing Center for Infectious Disease"/>
            <person name="Wu L."/>
            <person name="Ma J."/>
        </authorList>
    </citation>
    <scope>NUCLEOTIDE SEQUENCE [LARGE SCALE GENOMIC DNA]</scope>
    <source>
        <strain evidence="3 4">JCM 16328</strain>
    </source>
</reference>
<evidence type="ECO:0000313" key="3">
    <source>
        <dbReference type="EMBL" id="GAA0673514.1"/>
    </source>
</evidence>